<gene>
    <name evidence="1" type="ORF">BDR25DRAFT_362039</name>
</gene>
<accession>A0ACB6QB01</accession>
<dbReference type="EMBL" id="MU003540">
    <property type="protein sequence ID" value="KAF2464109.1"/>
    <property type="molecule type" value="Genomic_DNA"/>
</dbReference>
<sequence length="212" mass="24463">MASFYRQRPNFYATPTLAELSRAVFAISNGTAFSILSQLKPLVLAVNRGPFSRLELATGHLGGIGLRNTRSLSFTEGKRYRFQMQLYWIESFPKEIVCQAILEAPLVLFRHRKRGIREPLITQIWSYFLYLIKPLSYRAYLGKTAKQLRTFLPQKQQQTPNPNPNYLITLSIFHRNNPLSKTIGLLPTITSRLGQSIQCLEFPPYPFPWKLI</sequence>
<name>A0ACB6QB01_9PLEO</name>
<dbReference type="Proteomes" id="UP000799755">
    <property type="component" value="Unassembled WGS sequence"/>
</dbReference>
<comment type="caution">
    <text evidence="1">The sequence shown here is derived from an EMBL/GenBank/DDBJ whole genome shotgun (WGS) entry which is preliminary data.</text>
</comment>
<evidence type="ECO:0000313" key="2">
    <source>
        <dbReference type="Proteomes" id="UP000799755"/>
    </source>
</evidence>
<keyword evidence="2" id="KW-1185">Reference proteome</keyword>
<reference evidence="1" key="1">
    <citation type="journal article" date="2020" name="Stud. Mycol.">
        <title>101 Dothideomycetes genomes: a test case for predicting lifestyles and emergence of pathogens.</title>
        <authorList>
            <person name="Haridas S."/>
            <person name="Albert R."/>
            <person name="Binder M."/>
            <person name="Bloem J."/>
            <person name="Labutti K."/>
            <person name="Salamov A."/>
            <person name="Andreopoulos B."/>
            <person name="Baker S."/>
            <person name="Barry K."/>
            <person name="Bills G."/>
            <person name="Bluhm B."/>
            <person name="Cannon C."/>
            <person name="Castanera R."/>
            <person name="Culley D."/>
            <person name="Daum C."/>
            <person name="Ezra D."/>
            <person name="Gonzalez J."/>
            <person name="Henrissat B."/>
            <person name="Kuo A."/>
            <person name="Liang C."/>
            <person name="Lipzen A."/>
            <person name="Lutzoni F."/>
            <person name="Magnuson J."/>
            <person name="Mondo S."/>
            <person name="Nolan M."/>
            <person name="Ohm R."/>
            <person name="Pangilinan J."/>
            <person name="Park H.-J."/>
            <person name="Ramirez L."/>
            <person name="Alfaro M."/>
            <person name="Sun H."/>
            <person name="Tritt A."/>
            <person name="Yoshinaga Y."/>
            <person name="Zwiers L.-H."/>
            <person name="Turgeon B."/>
            <person name="Goodwin S."/>
            <person name="Spatafora J."/>
            <person name="Crous P."/>
            <person name="Grigoriev I."/>
        </authorList>
    </citation>
    <scope>NUCLEOTIDE SEQUENCE</scope>
    <source>
        <strain evidence="1">ATCC 200398</strain>
    </source>
</reference>
<organism evidence="1 2">
    <name type="scientific">Lindgomyces ingoldianus</name>
    <dbReference type="NCBI Taxonomy" id="673940"/>
    <lineage>
        <taxon>Eukaryota</taxon>
        <taxon>Fungi</taxon>
        <taxon>Dikarya</taxon>
        <taxon>Ascomycota</taxon>
        <taxon>Pezizomycotina</taxon>
        <taxon>Dothideomycetes</taxon>
        <taxon>Pleosporomycetidae</taxon>
        <taxon>Pleosporales</taxon>
        <taxon>Lindgomycetaceae</taxon>
        <taxon>Lindgomyces</taxon>
    </lineage>
</organism>
<proteinExistence type="predicted"/>
<protein>
    <submittedName>
        <fullName evidence="1">Uncharacterized protein</fullName>
    </submittedName>
</protein>
<evidence type="ECO:0000313" key="1">
    <source>
        <dbReference type="EMBL" id="KAF2464109.1"/>
    </source>
</evidence>